<proteinExistence type="predicted"/>
<evidence type="ECO:0000259" key="9">
    <source>
        <dbReference type="PROSITE" id="PS50102"/>
    </source>
</evidence>
<feature type="region of interest" description="Disordered" evidence="8">
    <location>
        <begin position="612"/>
        <end position="683"/>
    </location>
</feature>
<keyword evidence="12" id="KW-1185">Reference proteome</keyword>
<dbReference type="Gene3D" id="1.25.40.90">
    <property type="match status" value="1"/>
</dbReference>
<evidence type="ECO:0000256" key="6">
    <source>
        <dbReference type="ARBA" id="ARBA00023242"/>
    </source>
</evidence>
<comment type="subcellular location">
    <subcellularLocation>
        <location evidence="1">Nucleus</location>
    </subcellularLocation>
</comment>
<feature type="region of interest" description="Disordered" evidence="8">
    <location>
        <begin position="151"/>
        <end position="171"/>
    </location>
</feature>
<feature type="domain" description="RRM" evidence="9">
    <location>
        <begin position="481"/>
        <end position="554"/>
    </location>
</feature>
<protein>
    <submittedName>
        <fullName evidence="11">Uncharacterized protein</fullName>
    </submittedName>
</protein>
<dbReference type="GO" id="GO:0036002">
    <property type="term" value="F:pre-mRNA binding"/>
    <property type="evidence" value="ECO:0007669"/>
    <property type="project" value="TreeGrafter"/>
</dbReference>
<dbReference type="PROSITE" id="PS51391">
    <property type="entry name" value="CID"/>
    <property type="match status" value="1"/>
</dbReference>
<dbReference type="SUPFAM" id="SSF48464">
    <property type="entry name" value="ENTH/VHS domain"/>
    <property type="match status" value="1"/>
</dbReference>
<dbReference type="GO" id="GO:0071006">
    <property type="term" value="C:U2-type catalytic step 1 spliceosome"/>
    <property type="evidence" value="ECO:0007669"/>
    <property type="project" value="TreeGrafter"/>
</dbReference>
<keyword evidence="3" id="KW-0747">Spliceosome</keyword>
<feature type="region of interest" description="Disordered" evidence="8">
    <location>
        <begin position="713"/>
        <end position="735"/>
    </location>
</feature>
<dbReference type="GO" id="GO:0010629">
    <property type="term" value="P:negative regulation of gene expression"/>
    <property type="evidence" value="ECO:0007669"/>
    <property type="project" value="UniProtKB-ARBA"/>
</dbReference>
<dbReference type="GO" id="GO:0000974">
    <property type="term" value="C:Prp19 complex"/>
    <property type="evidence" value="ECO:0007669"/>
    <property type="project" value="TreeGrafter"/>
</dbReference>
<feature type="compositionally biased region" description="Basic and acidic residues" evidence="8">
    <location>
        <begin position="358"/>
        <end position="374"/>
    </location>
</feature>
<dbReference type="GO" id="GO:0071007">
    <property type="term" value="C:U2-type catalytic step 2 spliceosome"/>
    <property type="evidence" value="ECO:0007669"/>
    <property type="project" value="TreeGrafter"/>
</dbReference>
<dbReference type="SMART" id="SM00582">
    <property type="entry name" value="RPR"/>
    <property type="match status" value="1"/>
</dbReference>
<dbReference type="STRING" id="1849047.A0A3D8RB76"/>
<dbReference type="InterPro" id="IPR000504">
    <property type="entry name" value="RRM_dom"/>
</dbReference>
<keyword evidence="2" id="KW-0597">Phosphoprotein</keyword>
<dbReference type="GO" id="GO:0006369">
    <property type="term" value="P:termination of RNA polymerase II transcription"/>
    <property type="evidence" value="ECO:0007669"/>
    <property type="project" value="UniProtKB-ARBA"/>
</dbReference>
<dbReference type="GO" id="GO:0031124">
    <property type="term" value="P:mRNA 3'-end processing"/>
    <property type="evidence" value="ECO:0007669"/>
    <property type="project" value="UniProtKB-ARBA"/>
</dbReference>
<dbReference type="InterPro" id="IPR012677">
    <property type="entry name" value="Nucleotide-bd_a/b_plait_sf"/>
</dbReference>
<feature type="compositionally biased region" description="Basic and acidic residues" evidence="8">
    <location>
        <begin position="402"/>
        <end position="439"/>
    </location>
</feature>
<dbReference type="InterPro" id="IPR048892">
    <property type="entry name" value="Nrd1_Seb1_dom2"/>
</dbReference>
<name>A0A3D8RB76_9HELO</name>
<keyword evidence="4 7" id="KW-0694">RNA-binding</keyword>
<evidence type="ECO:0000256" key="2">
    <source>
        <dbReference type="ARBA" id="ARBA00022553"/>
    </source>
</evidence>
<dbReference type="FunFam" id="1.25.40.90:FF:000026">
    <property type="entry name" value="RNA binding protein Nrd1"/>
    <property type="match status" value="1"/>
</dbReference>
<feature type="domain" description="CID" evidence="10">
    <location>
        <begin position="1"/>
        <end position="154"/>
    </location>
</feature>
<feature type="compositionally biased region" description="Pro residues" evidence="8">
    <location>
        <begin position="724"/>
        <end position="735"/>
    </location>
</feature>
<keyword evidence="5" id="KW-0508">mRNA splicing</keyword>
<dbReference type="SUPFAM" id="SSF54928">
    <property type="entry name" value="RNA-binding domain, RBD"/>
    <property type="match status" value="1"/>
</dbReference>
<dbReference type="SMART" id="SM00360">
    <property type="entry name" value="RRM"/>
    <property type="match status" value="1"/>
</dbReference>
<evidence type="ECO:0000256" key="4">
    <source>
        <dbReference type="ARBA" id="ARBA00022884"/>
    </source>
</evidence>
<sequence>MSSAVAELETGLQAMLSLKPPGVTGSRIQSITALCKANVQSESVLIQKLFTHFKKAPGTHKLGVLYVVDSVTREWMVQAKAAGQPINSTATDGTYAAGVNRVKELLPVLMNDIIQSAPADQKEKIRKLVDIWEKGQTFPLQMLLSFKEKLSASTQNRSTTPDGSPPPDLQARLGLHRAQESSTMQSTTQTPAPAAAPNTASILAALVNIARQNTSASPGVSNSASQPSLLNGMHVQNNTPAPAPAVAQPVNTNASYPSYPPPVNMPAPTTTFALPGQNGLSLQQPASSLPLPYPPVQSIAPPPAAGLDPQTAMLVKMLAERGVAPEQIAGIMAAAPPAPVQYGVQIPNQVAQNGSNGRSEDSRDRNGYHDRDSVRSPSRFRRRSRSPSPARGWNARGSPASRRRDDPNDFFRGRETPVLNRGDDRDGRGGHGRGNDYRQRSPPRRRGRSPTPPNRDNHSGGRKWIDFDPTIPKGSIKVLSRTLFVGGVNSSEPELRSAFEHYGTVQTCIVNKDKRHAFVKMLTRADAVTAKETMEQQRAQDMQGRNRSFNQTRWGVGFGPRDCSDYATGISVIPISKLTDADRKWMVTAEYGGTGGKPIESGMVVEEPDIEIGQGVSSKAISRRMQSDRGGNNSSRSTRDRDDDDGPRFRRSIDRDEGRDNDRRDYDRNDKLQNTPAGVSQFSMAGMPGFTGFPGGVPSFPMTTLPNGMPMFPPPMGFAFPSNQTPPQPPPPGRD</sequence>
<evidence type="ECO:0000313" key="12">
    <source>
        <dbReference type="Proteomes" id="UP000256645"/>
    </source>
</evidence>
<evidence type="ECO:0000256" key="5">
    <source>
        <dbReference type="ARBA" id="ARBA00023187"/>
    </source>
</evidence>
<dbReference type="InterPro" id="IPR008942">
    <property type="entry name" value="ENTH_VHS"/>
</dbReference>
<dbReference type="EMBL" id="PDLM01000008">
    <property type="protein sequence ID" value="RDW71309.1"/>
    <property type="molecule type" value="Genomic_DNA"/>
</dbReference>
<feature type="compositionally biased region" description="Polar residues" evidence="8">
    <location>
        <begin position="672"/>
        <end position="683"/>
    </location>
</feature>
<dbReference type="GO" id="GO:0031126">
    <property type="term" value="P:sno(s)RNA 3'-end processing"/>
    <property type="evidence" value="ECO:0007669"/>
    <property type="project" value="UniProtKB-ARBA"/>
</dbReference>
<evidence type="ECO:0000259" key="10">
    <source>
        <dbReference type="PROSITE" id="PS51391"/>
    </source>
</evidence>
<dbReference type="Pfam" id="PF00076">
    <property type="entry name" value="RRM_1"/>
    <property type="match status" value="1"/>
</dbReference>
<feature type="compositionally biased region" description="Basic and acidic residues" evidence="8">
    <location>
        <begin position="455"/>
        <end position="466"/>
    </location>
</feature>
<feature type="compositionally biased region" description="Polar residues" evidence="8">
    <location>
        <begin position="151"/>
        <end position="162"/>
    </location>
</feature>
<evidence type="ECO:0000313" key="11">
    <source>
        <dbReference type="EMBL" id="RDW71309.1"/>
    </source>
</evidence>
<reference evidence="11 12" key="1">
    <citation type="journal article" date="2018" name="IMA Fungus">
        <title>IMA Genome-F 9: Draft genome sequence of Annulohypoxylon stygium, Aspergillus mulundensis, Berkeleyomyces basicola (syn. Thielaviopsis basicola), Ceratocystis smalleyi, two Cercospora beticola strains, Coleophoma cylindrospora, Fusarium fracticaudum, Phialophora cf. hyalina, and Morchella septimelata.</title>
        <authorList>
            <person name="Wingfield B.D."/>
            <person name="Bills G.F."/>
            <person name="Dong Y."/>
            <person name="Huang W."/>
            <person name="Nel W.J."/>
            <person name="Swalarsk-Parry B.S."/>
            <person name="Vaghefi N."/>
            <person name="Wilken P.M."/>
            <person name="An Z."/>
            <person name="de Beer Z.W."/>
            <person name="De Vos L."/>
            <person name="Chen L."/>
            <person name="Duong T.A."/>
            <person name="Gao Y."/>
            <person name="Hammerbacher A."/>
            <person name="Kikkert J.R."/>
            <person name="Li Y."/>
            <person name="Li H."/>
            <person name="Li K."/>
            <person name="Li Q."/>
            <person name="Liu X."/>
            <person name="Ma X."/>
            <person name="Naidoo K."/>
            <person name="Pethybridge S.J."/>
            <person name="Sun J."/>
            <person name="Steenkamp E.T."/>
            <person name="van der Nest M.A."/>
            <person name="van Wyk S."/>
            <person name="Wingfield M.J."/>
            <person name="Xiong C."/>
            <person name="Yue Q."/>
            <person name="Zhang X."/>
        </authorList>
    </citation>
    <scope>NUCLEOTIDE SEQUENCE [LARGE SCALE GENOMIC DNA]</scope>
    <source>
        <strain evidence="11 12">BP6252</strain>
    </source>
</reference>
<evidence type="ECO:0000256" key="8">
    <source>
        <dbReference type="SAM" id="MobiDB-lite"/>
    </source>
</evidence>
<dbReference type="CDD" id="cd16984">
    <property type="entry name" value="CID_Nrd1_like"/>
    <property type="match status" value="1"/>
</dbReference>
<dbReference type="InterPro" id="IPR006569">
    <property type="entry name" value="CID_dom"/>
</dbReference>
<accession>A0A3D8RB76</accession>
<dbReference type="Pfam" id="PF21380">
    <property type="entry name" value="Nrd1-Seb1_dom2"/>
    <property type="match status" value="1"/>
</dbReference>
<comment type="caution">
    <text evidence="11">The sequence shown here is derived from an EMBL/GenBank/DDBJ whole genome shotgun (WGS) entry which is preliminary data.</text>
</comment>
<dbReference type="GO" id="GO:0017070">
    <property type="term" value="F:U6 snRNA binding"/>
    <property type="evidence" value="ECO:0007669"/>
    <property type="project" value="TreeGrafter"/>
</dbReference>
<dbReference type="FunFam" id="3.30.70.330:FF:000397">
    <property type="entry name" value="RNA binding protein Nrd1"/>
    <property type="match status" value="1"/>
</dbReference>
<feature type="compositionally biased region" description="Basic and acidic residues" evidence="8">
    <location>
        <begin position="637"/>
        <end position="671"/>
    </location>
</feature>
<dbReference type="Pfam" id="PF04818">
    <property type="entry name" value="CID"/>
    <property type="match status" value="1"/>
</dbReference>
<keyword evidence="6" id="KW-0539">Nucleus</keyword>
<dbReference type="PROSITE" id="PS50102">
    <property type="entry name" value="RRM"/>
    <property type="match status" value="1"/>
</dbReference>
<dbReference type="Proteomes" id="UP000256645">
    <property type="component" value="Unassembled WGS sequence"/>
</dbReference>
<gene>
    <name evidence="11" type="ORF">BP6252_07872</name>
</gene>
<organism evidence="11 12">
    <name type="scientific">Coleophoma cylindrospora</name>
    <dbReference type="NCBI Taxonomy" id="1849047"/>
    <lineage>
        <taxon>Eukaryota</taxon>
        <taxon>Fungi</taxon>
        <taxon>Dikarya</taxon>
        <taxon>Ascomycota</taxon>
        <taxon>Pezizomycotina</taxon>
        <taxon>Leotiomycetes</taxon>
        <taxon>Helotiales</taxon>
        <taxon>Dermateaceae</taxon>
        <taxon>Coleophoma</taxon>
    </lineage>
</organism>
<dbReference type="Gene3D" id="3.30.70.330">
    <property type="match status" value="1"/>
</dbReference>
<feature type="region of interest" description="Disordered" evidence="8">
    <location>
        <begin position="350"/>
        <end position="467"/>
    </location>
</feature>
<evidence type="ECO:0000256" key="1">
    <source>
        <dbReference type="ARBA" id="ARBA00004123"/>
    </source>
</evidence>
<keyword evidence="3" id="KW-0507">mRNA processing</keyword>
<dbReference type="GO" id="GO:0008380">
    <property type="term" value="P:RNA splicing"/>
    <property type="evidence" value="ECO:0007669"/>
    <property type="project" value="UniProtKB-KW"/>
</dbReference>
<dbReference type="OrthoDB" id="79367at2759"/>
<dbReference type="InterPro" id="IPR039171">
    <property type="entry name" value="Cwc2/Slt11"/>
</dbReference>
<feature type="compositionally biased region" description="Low complexity" evidence="8">
    <location>
        <begin position="180"/>
        <end position="195"/>
    </location>
</feature>
<dbReference type="AlphaFoldDB" id="A0A3D8RB76"/>
<evidence type="ECO:0000256" key="3">
    <source>
        <dbReference type="ARBA" id="ARBA00022728"/>
    </source>
</evidence>
<feature type="region of interest" description="Disordered" evidence="8">
    <location>
        <begin position="176"/>
        <end position="195"/>
    </location>
</feature>
<evidence type="ECO:0000256" key="7">
    <source>
        <dbReference type="PROSITE-ProRule" id="PRU00176"/>
    </source>
</evidence>
<dbReference type="InterPro" id="IPR035979">
    <property type="entry name" value="RBD_domain_sf"/>
</dbReference>
<dbReference type="PANTHER" id="PTHR14089">
    <property type="entry name" value="PRE-MRNA-SPLICING FACTOR RBM22"/>
    <property type="match status" value="1"/>
</dbReference>
<dbReference type="PANTHER" id="PTHR14089:SF2">
    <property type="entry name" value="PRE-MRNA-SPLICING FACTOR CWC2"/>
    <property type="match status" value="1"/>
</dbReference>